<evidence type="ECO:0008006" key="3">
    <source>
        <dbReference type="Google" id="ProtNLM"/>
    </source>
</evidence>
<dbReference type="eggNOG" id="ENOG5032ZYT">
    <property type="taxonomic scope" value="Bacteria"/>
</dbReference>
<gene>
    <name evidence="1" type="ORF">DesfrDRAFT_0016</name>
</gene>
<proteinExistence type="predicted"/>
<keyword evidence="2" id="KW-1185">Reference proteome</keyword>
<sequence length="168" mass="17764" precursor="true">MMRFPLFSFFRHSLIAATVFLLLACAAAPTLVLAEDLGRPSAYVSMQIGQGGFILSATGGRGEVTFKGRTYPFKVGGLGVGGLGVSKVTAVGEVYRLKRLEDFPGAFFQARAGFTAIEGKGVQWLENTNGVILKLRSTSKGVSLNLGADGLKIEMGPMKPRHGGKPKG</sequence>
<dbReference type="Proteomes" id="UP000006250">
    <property type="component" value="Unassembled WGS sequence"/>
</dbReference>
<accession>E1JQW7</accession>
<comment type="caution">
    <text evidence="1">The sequence shown here is derived from an EMBL/GenBank/DDBJ whole genome shotgun (WGS) entry which is preliminary data.</text>
</comment>
<reference evidence="1 2" key="1">
    <citation type="submission" date="2010-08" db="EMBL/GenBank/DDBJ databases">
        <title>The draft genome of Desulfovibrio fructosovorans JJ.</title>
        <authorList>
            <consortium name="US DOE Joint Genome Institute (JGI-PGF)"/>
            <person name="Lucas S."/>
            <person name="Copeland A."/>
            <person name="Lapidus A."/>
            <person name="Cheng J.-F."/>
            <person name="Bruce D."/>
            <person name="Goodwin L."/>
            <person name="Pitluck S."/>
            <person name="Land M.L."/>
            <person name="Hauser L."/>
            <person name="Chang Y.-J."/>
            <person name="Jeffries C."/>
            <person name="Wall J.D."/>
            <person name="Stahl D.A."/>
            <person name="Arkin A.P."/>
            <person name="Dehal P."/>
            <person name="Stolyar S.M."/>
            <person name="Hazen T.C."/>
            <person name="Woyke T.J."/>
        </authorList>
    </citation>
    <scope>NUCLEOTIDE SEQUENCE [LARGE SCALE GENOMIC DNA]</scope>
    <source>
        <strain evidence="1 2">JJ</strain>
    </source>
</reference>
<dbReference type="RefSeq" id="WP_005989916.1">
    <property type="nucleotide sequence ID" value="NZ_AECZ01000001.1"/>
</dbReference>
<dbReference type="OrthoDB" id="7068882at2"/>
<evidence type="ECO:0000313" key="2">
    <source>
        <dbReference type="Proteomes" id="UP000006250"/>
    </source>
</evidence>
<evidence type="ECO:0000313" key="1">
    <source>
        <dbReference type="EMBL" id="EFL52968.1"/>
    </source>
</evidence>
<name>E1JQW7_SOLFR</name>
<organism evidence="1 2">
    <name type="scientific">Solidesulfovibrio fructosivorans JJ]</name>
    <dbReference type="NCBI Taxonomy" id="596151"/>
    <lineage>
        <taxon>Bacteria</taxon>
        <taxon>Pseudomonadati</taxon>
        <taxon>Thermodesulfobacteriota</taxon>
        <taxon>Desulfovibrionia</taxon>
        <taxon>Desulfovibrionales</taxon>
        <taxon>Desulfovibrionaceae</taxon>
        <taxon>Solidesulfovibrio</taxon>
    </lineage>
</organism>
<protein>
    <recommendedName>
        <fullName evidence="3">DUF1134 domain-containing protein</fullName>
    </recommendedName>
</protein>
<dbReference type="AlphaFoldDB" id="E1JQW7"/>
<dbReference type="STRING" id="596151.DesfrDRAFT_0016"/>
<dbReference type="PROSITE" id="PS51257">
    <property type="entry name" value="PROKAR_LIPOPROTEIN"/>
    <property type="match status" value="1"/>
</dbReference>
<dbReference type="EMBL" id="AECZ01000001">
    <property type="protein sequence ID" value="EFL52968.1"/>
    <property type="molecule type" value="Genomic_DNA"/>
</dbReference>